<keyword evidence="7 18" id="KW-0808">Transferase</keyword>
<comment type="catalytic activity">
    <reaction evidence="14">
        <text>pyruvate + ATP + H2O = phosphoenolpyruvate + AMP + phosphate + 2 H(+)</text>
        <dbReference type="Rhea" id="RHEA:11364"/>
        <dbReference type="ChEBI" id="CHEBI:15361"/>
        <dbReference type="ChEBI" id="CHEBI:15377"/>
        <dbReference type="ChEBI" id="CHEBI:15378"/>
        <dbReference type="ChEBI" id="CHEBI:30616"/>
        <dbReference type="ChEBI" id="CHEBI:43474"/>
        <dbReference type="ChEBI" id="CHEBI:58702"/>
        <dbReference type="ChEBI" id="CHEBI:456215"/>
        <dbReference type="EC" id="2.7.9.2"/>
    </reaction>
</comment>
<protein>
    <recommendedName>
        <fullName evidence="6">Phosphoenolpyruvate synthase</fullName>
        <ecNumber evidence="5">2.7.9.2</ecNumber>
    </recommendedName>
    <alternativeName>
        <fullName evidence="13">Pyruvate, water dikinase</fullName>
    </alternativeName>
</protein>
<dbReference type="GO" id="GO:0046872">
    <property type="term" value="F:metal ion binding"/>
    <property type="evidence" value="ECO:0007669"/>
    <property type="project" value="UniProtKB-KW"/>
</dbReference>
<evidence type="ECO:0000259" key="16">
    <source>
        <dbReference type="Pfam" id="PF01326"/>
    </source>
</evidence>
<keyword evidence="8" id="KW-0479">Metal-binding</keyword>
<dbReference type="InterPro" id="IPR013815">
    <property type="entry name" value="ATP_grasp_subdomain_1"/>
</dbReference>
<evidence type="ECO:0000256" key="4">
    <source>
        <dbReference type="ARBA" id="ARBA00007837"/>
    </source>
</evidence>
<comment type="function">
    <text evidence="2">Catalyzes the phosphorylation of pyruvate to phosphoenolpyruvate.</text>
</comment>
<accession>B8HW58</accession>
<evidence type="ECO:0000256" key="9">
    <source>
        <dbReference type="ARBA" id="ARBA00022741"/>
    </source>
</evidence>
<proteinExistence type="inferred from homology"/>
<dbReference type="InterPro" id="IPR040442">
    <property type="entry name" value="Pyrv_kinase-like_dom_sf"/>
</dbReference>
<dbReference type="UniPathway" id="UPA00138"/>
<sequence>MSILWLGQIQPEQRSQVGSSLLDLSQLVQLGHPVLPGFVIPATNFQSFLQQIEALNGADPGFFTAMGDQFQAVTARANQIQQAIQTAPCSQDWLQDWSEATTQLSDRLDTEVVRLQPYLWCLSRPEQELPIAGLMQAQYCRTELEYFLGGIKRLWQEVFQAKQLWFWRHWEIQPEQIGLAILVQPIPKAVAAGFIQSRGSDWEVQSSWGLSLTISLGEIVPDRYWADTRGQVQRQSLGQKTYAYQWSPLPLTGGDCLYGYSLPLDQSQSYALTPDQLQDLLALLRSVQRDRREGAGKEIKLEWLWGDHFYFLQLEYQAAPLSPLSSASLEEPSELIPLLQGLSASSGQAIAPALVVTDALPQLAELRQLTELRERVILVVPSLQPDWLPLLKRAVGIICEMGGMTSHGAIMARELHLPAVVGVPGATQRIQSGDRLLIDGAQGQIYRLKCERPLALVSTVTPALVASPPPSGIPLKTQLMVNLSQPGSLVYAPTLPVDGVGLLRSELMLLDLLQSHHPYLWLQEGRQDEFQQRLASQIYQFASAFAPRPVYYRSLDLRSHECRLLVGGDRFEPMETNPMLGERGVSRYLRYPELFDLELAALAQVYRRGYTQVRLVLPFVRSVEEFCFCRQRAGLMGLLEHPQFQLWIMAEVPSVLFLLPDYVEAGVQGISIGSNDLTQLLLGVDREQSHLNSYDERHPAVKIAIAQLVQTARTLGIPCSICGEAPVRYPELVPWLVNLGISCISVAPESVAQMQQAIAEAEGQLEVSGRLDR</sequence>
<dbReference type="eggNOG" id="COG1080">
    <property type="taxonomic scope" value="Bacteria"/>
</dbReference>
<dbReference type="Gene3D" id="3.30.470.20">
    <property type="entry name" value="ATP-grasp fold, B domain"/>
    <property type="match status" value="1"/>
</dbReference>
<evidence type="ECO:0000256" key="12">
    <source>
        <dbReference type="ARBA" id="ARBA00022842"/>
    </source>
</evidence>
<evidence type="ECO:0000259" key="17">
    <source>
        <dbReference type="Pfam" id="PF02896"/>
    </source>
</evidence>
<dbReference type="InterPro" id="IPR006319">
    <property type="entry name" value="PEP_synth"/>
</dbReference>
<feature type="domain" description="PEP-utilising enzyme mobile" evidence="15">
    <location>
        <begin position="373"/>
        <end position="443"/>
    </location>
</feature>
<dbReference type="Gene3D" id="3.20.20.60">
    <property type="entry name" value="Phosphoenolpyruvate-binding domains"/>
    <property type="match status" value="1"/>
</dbReference>
<dbReference type="STRING" id="395961.Cyan7425_2277"/>
<dbReference type="SUPFAM" id="SSF52009">
    <property type="entry name" value="Phosphohistidine domain"/>
    <property type="match status" value="1"/>
</dbReference>
<evidence type="ECO:0000259" key="15">
    <source>
        <dbReference type="Pfam" id="PF00391"/>
    </source>
</evidence>
<dbReference type="Pfam" id="PF01326">
    <property type="entry name" value="PPDK_N"/>
    <property type="match status" value="1"/>
</dbReference>
<evidence type="ECO:0000256" key="3">
    <source>
        <dbReference type="ARBA" id="ARBA00004742"/>
    </source>
</evidence>
<dbReference type="OrthoDB" id="9765468at2"/>
<dbReference type="SUPFAM" id="SSF51621">
    <property type="entry name" value="Phosphoenolpyruvate/pyruvate domain"/>
    <property type="match status" value="1"/>
</dbReference>
<dbReference type="EMBL" id="CP001344">
    <property type="protein sequence ID" value="ACL44637.1"/>
    <property type="molecule type" value="Genomic_DNA"/>
</dbReference>
<evidence type="ECO:0000256" key="10">
    <source>
        <dbReference type="ARBA" id="ARBA00022777"/>
    </source>
</evidence>
<comment type="pathway">
    <text evidence="3">Carbohydrate biosynthesis; gluconeogenesis.</text>
</comment>
<dbReference type="eggNOG" id="COG0574">
    <property type="taxonomic scope" value="Bacteria"/>
</dbReference>
<reference evidence="18" key="1">
    <citation type="submission" date="2009-01" db="EMBL/GenBank/DDBJ databases">
        <title>Complete sequence of chromosome Cyanothece sp. PCC 7425.</title>
        <authorList>
            <consortium name="US DOE Joint Genome Institute"/>
            <person name="Lucas S."/>
            <person name="Copeland A."/>
            <person name="Lapidus A."/>
            <person name="Glavina del Rio T."/>
            <person name="Dalin E."/>
            <person name="Tice H."/>
            <person name="Bruce D."/>
            <person name="Goodwin L."/>
            <person name="Pitluck S."/>
            <person name="Sims D."/>
            <person name="Meineke L."/>
            <person name="Brettin T."/>
            <person name="Detter J.C."/>
            <person name="Han C."/>
            <person name="Larimer F."/>
            <person name="Land M."/>
            <person name="Hauser L."/>
            <person name="Kyrpides N."/>
            <person name="Ovchinnikova G."/>
            <person name="Liberton M."/>
            <person name="Stoeckel J."/>
            <person name="Banerjee A."/>
            <person name="Singh A."/>
            <person name="Page L."/>
            <person name="Sato H."/>
            <person name="Zhao L."/>
            <person name="Sherman L."/>
            <person name="Pakrasi H."/>
            <person name="Richardson P."/>
        </authorList>
    </citation>
    <scope>NUCLEOTIDE SEQUENCE</scope>
    <source>
        <strain evidence="18">PCC 7425</strain>
    </source>
</reference>
<dbReference type="PROSITE" id="PS00742">
    <property type="entry name" value="PEP_ENZYMES_2"/>
    <property type="match status" value="1"/>
</dbReference>
<dbReference type="GO" id="GO:0005524">
    <property type="term" value="F:ATP binding"/>
    <property type="evidence" value="ECO:0007669"/>
    <property type="project" value="UniProtKB-KW"/>
</dbReference>
<dbReference type="Pfam" id="PF00391">
    <property type="entry name" value="PEP-utilizers"/>
    <property type="match status" value="1"/>
</dbReference>
<evidence type="ECO:0000256" key="2">
    <source>
        <dbReference type="ARBA" id="ARBA00002988"/>
    </source>
</evidence>
<dbReference type="Pfam" id="PF02896">
    <property type="entry name" value="PEP-utilizers_C"/>
    <property type="match status" value="1"/>
</dbReference>
<evidence type="ECO:0000256" key="7">
    <source>
        <dbReference type="ARBA" id="ARBA00022679"/>
    </source>
</evidence>
<dbReference type="EC" id="2.7.9.2" evidence="5"/>
<evidence type="ECO:0000256" key="8">
    <source>
        <dbReference type="ARBA" id="ARBA00022723"/>
    </source>
</evidence>
<dbReference type="Gene3D" id="3.30.1490.20">
    <property type="entry name" value="ATP-grasp fold, A domain"/>
    <property type="match status" value="1"/>
</dbReference>
<dbReference type="PANTHER" id="PTHR43030">
    <property type="entry name" value="PHOSPHOENOLPYRUVATE SYNTHASE"/>
    <property type="match status" value="1"/>
</dbReference>
<dbReference type="InterPro" id="IPR002192">
    <property type="entry name" value="PPDK_AMP/ATP-bd"/>
</dbReference>
<dbReference type="InterPro" id="IPR015813">
    <property type="entry name" value="Pyrv/PenolPyrv_kinase-like_dom"/>
</dbReference>
<evidence type="ECO:0000256" key="14">
    <source>
        <dbReference type="ARBA" id="ARBA00047700"/>
    </source>
</evidence>
<dbReference type="AlphaFoldDB" id="B8HW58"/>
<keyword evidence="11" id="KW-0067">ATP-binding</keyword>
<dbReference type="InterPro" id="IPR023151">
    <property type="entry name" value="PEP_util_CS"/>
</dbReference>
<gene>
    <name evidence="18" type="ordered locus">Cyan7425_2277</name>
</gene>
<dbReference type="GO" id="GO:0006094">
    <property type="term" value="P:gluconeogenesis"/>
    <property type="evidence" value="ECO:0007669"/>
    <property type="project" value="UniProtKB-UniPathway"/>
</dbReference>
<organism evidence="18">
    <name type="scientific">Cyanothece sp. (strain PCC 7425 / ATCC 29141)</name>
    <dbReference type="NCBI Taxonomy" id="395961"/>
    <lineage>
        <taxon>Bacteria</taxon>
        <taxon>Bacillati</taxon>
        <taxon>Cyanobacteriota</taxon>
        <taxon>Cyanophyceae</taxon>
        <taxon>Gomontiellales</taxon>
        <taxon>Cyanothecaceae</taxon>
        <taxon>Cyanothece</taxon>
    </lineage>
</organism>
<name>B8HW58_CYAP4</name>
<dbReference type="HOGENOM" id="CLU_007308_6_2_3"/>
<dbReference type="InterPro" id="IPR036637">
    <property type="entry name" value="Phosphohistidine_dom_sf"/>
</dbReference>
<keyword evidence="10 18" id="KW-0418">Kinase</keyword>
<evidence type="ECO:0000256" key="1">
    <source>
        <dbReference type="ARBA" id="ARBA00001946"/>
    </source>
</evidence>
<dbReference type="PANTHER" id="PTHR43030:SF1">
    <property type="entry name" value="PHOSPHOENOLPYRUVATE SYNTHASE"/>
    <property type="match status" value="1"/>
</dbReference>
<evidence type="ECO:0000256" key="5">
    <source>
        <dbReference type="ARBA" id="ARBA00011996"/>
    </source>
</evidence>
<dbReference type="KEGG" id="cyn:Cyan7425_2277"/>
<comment type="cofactor">
    <cofactor evidence="1">
        <name>Mg(2+)</name>
        <dbReference type="ChEBI" id="CHEBI:18420"/>
    </cofactor>
</comment>
<feature type="domain" description="Pyruvate phosphate dikinase AMP/ATP-binding" evidence="16">
    <location>
        <begin position="17"/>
        <end position="313"/>
    </location>
</feature>
<evidence type="ECO:0000256" key="6">
    <source>
        <dbReference type="ARBA" id="ARBA00021623"/>
    </source>
</evidence>
<dbReference type="GO" id="GO:0008986">
    <property type="term" value="F:pyruvate, water dikinase activity"/>
    <property type="evidence" value="ECO:0007669"/>
    <property type="project" value="UniProtKB-EC"/>
</dbReference>
<evidence type="ECO:0000256" key="11">
    <source>
        <dbReference type="ARBA" id="ARBA00022840"/>
    </source>
</evidence>
<keyword evidence="18" id="KW-0670">Pyruvate</keyword>
<keyword evidence="9" id="KW-0547">Nucleotide-binding</keyword>
<keyword evidence="12" id="KW-0460">Magnesium</keyword>
<dbReference type="SUPFAM" id="SSF56059">
    <property type="entry name" value="Glutathione synthetase ATP-binding domain-like"/>
    <property type="match status" value="1"/>
</dbReference>
<dbReference type="InterPro" id="IPR000121">
    <property type="entry name" value="PEP_util_C"/>
</dbReference>
<dbReference type="InterPro" id="IPR008279">
    <property type="entry name" value="PEP-util_enz_mobile_dom"/>
</dbReference>
<comment type="similarity">
    <text evidence="4">Belongs to the PEP-utilizing enzyme family.</text>
</comment>
<feature type="domain" description="PEP-utilising enzyme C-terminal" evidence="17">
    <location>
        <begin position="476"/>
        <end position="761"/>
    </location>
</feature>
<evidence type="ECO:0000256" key="13">
    <source>
        <dbReference type="ARBA" id="ARBA00033470"/>
    </source>
</evidence>
<evidence type="ECO:0000313" key="18">
    <source>
        <dbReference type="EMBL" id="ACL44637.1"/>
    </source>
</evidence>
<dbReference type="Gene3D" id="3.50.30.10">
    <property type="entry name" value="Phosphohistidine domain"/>
    <property type="match status" value="1"/>
</dbReference>